<name>A0AAV5NMB4_9VIBR</name>
<dbReference type="InterPro" id="IPR001525">
    <property type="entry name" value="C5_MeTfrase"/>
</dbReference>
<organism evidence="7 8">
    <name type="scientific">Vibrio penaeicida</name>
    <dbReference type="NCBI Taxonomy" id="104609"/>
    <lineage>
        <taxon>Bacteria</taxon>
        <taxon>Pseudomonadati</taxon>
        <taxon>Pseudomonadota</taxon>
        <taxon>Gammaproteobacteria</taxon>
        <taxon>Vibrionales</taxon>
        <taxon>Vibrionaceae</taxon>
        <taxon>Vibrio</taxon>
    </lineage>
</organism>
<comment type="caution">
    <text evidence="7">The sequence shown here is derived from an EMBL/GenBank/DDBJ whole genome shotgun (WGS) entry which is preliminary data.</text>
</comment>
<sequence length="498" mass="55756">MSVVGINTSITFIGKVLEEGATLLRVNEIIVDQYAGGGGASIGISDGLNRSVDIAINHSKSAIELHKVNHPHTDHYCESIFDVCPLETTKGRPVGLLWASPDCKHHSRAAGNRPVDKNIRCLSWSVLKWAAMVPVRVIHMENVEELRKWGPVEEFEQGKWRPIKEKEGETFQAFIDALTTGLNKSHPAWEEIRESLGPEFAHYDKLEKGLGYDLEHEILKAHEYGAPTHRQRLFIVARNDGFPICWPKPTHGNGLLPYKNTANIVDWSLPVKSIFNRKKPLVKKTMIRLAKGFQRFIVEHPDPFIVPDDQSVSFIAETTEGKVQYKARTGGSISIDGQQKFDPLGNVISENNEVLVVSHLVKFKGTNLGHVLDSPLHTICTGNHMSECRTLLIKVNDDQRANLLTKPMTCFTKNDQFGIVKIKGELYMLVDVGMRFLSPRELFNAQGFKENYIIDQDSKGNKFSQASQRERCGNSVPPPLAKALVEANFSYCQSLNVA</sequence>
<dbReference type="GO" id="GO:0044027">
    <property type="term" value="P:negative regulation of gene expression via chromosomal CpG island methylation"/>
    <property type="evidence" value="ECO:0007669"/>
    <property type="project" value="TreeGrafter"/>
</dbReference>
<dbReference type="Gene3D" id="3.90.120.10">
    <property type="entry name" value="DNA Methylase, subunit A, domain 2"/>
    <property type="match status" value="1"/>
</dbReference>
<dbReference type="GO" id="GO:0032259">
    <property type="term" value="P:methylation"/>
    <property type="evidence" value="ECO:0007669"/>
    <property type="project" value="UniProtKB-KW"/>
</dbReference>
<dbReference type="Gene3D" id="3.40.50.150">
    <property type="entry name" value="Vaccinia Virus protein VP39"/>
    <property type="match status" value="1"/>
</dbReference>
<evidence type="ECO:0000256" key="5">
    <source>
        <dbReference type="ARBA" id="ARBA00022747"/>
    </source>
</evidence>
<keyword evidence="8" id="KW-1185">Reference proteome</keyword>
<dbReference type="AlphaFoldDB" id="A0AAV5NMB4"/>
<accession>A0AAV5NMB4</accession>
<keyword evidence="3" id="KW-0808">Transferase</keyword>
<gene>
    <name evidence="7" type="primary">dcm_1</name>
    <name evidence="7" type="ORF">GCM10007932_05070</name>
</gene>
<proteinExistence type="predicted"/>
<evidence type="ECO:0000313" key="7">
    <source>
        <dbReference type="EMBL" id="GLQ71147.1"/>
    </source>
</evidence>
<dbReference type="EMBL" id="BSNX01000003">
    <property type="protein sequence ID" value="GLQ71147.1"/>
    <property type="molecule type" value="Genomic_DNA"/>
</dbReference>
<evidence type="ECO:0000256" key="2">
    <source>
        <dbReference type="ARBA" id="ARBA00022603"/>
    </source>
</evidence>
<keyword evidence="2 7" id="KW-0489">Methyltransferase</keyword>
<evidence type="ECO:0000256" key="4">
    <source>
        <dbReference type="ARBA" id="ARBA00022691"/>
    </source>
</evidence>
<dbReference type="Pfam" id="PF00145">
    <property type="entry name" value="DNA_methylase"/>
    <property type="match status" value="1"/>
</dbReference>
<dbReference type="SUPFAM" id="SSF53335">
    <property type="entry name" value="S-adenosyl-L-methionine-dependent methyltransferases"/>
    <property type="match status" value="1"/>
</dbReference>
<keyword evidence="5" id="KW-0680">Restriction system</keyword>
<evidence type="ECO:0000256" key="3">
    <source>
        <dbReference type="ARBA" id="ARBA00022679"/>
    </source>
</evidence>
<dbReference type="Proteomes" id="UP001156690">
    <property type="component" value="Unassembled WGS sequence"/>
</dbReference>
<dbReference type="EC" id="2.1.1.37" evidence="1"/>
<evidence type="ECO:0000313" key="8">
    <source>
        <dbReference type="Proteomes" id="UP001156690"/>
    </source>
</evidence>
<dbReference type="PANTHER" id="PTHR10629:SF52">
    <property type="entry name" value="DNA (CYTOSINE-5)-METHYLTRANSFERASE 1"/>
    <property type="match status" value="1"/>
</dbReference>
<dbReference type="InterPro" id="IPR029063">
    <property type="entry name" value="SAM-dependent_MTases_sf"/>
</dbReference>
<comment type="catalytic activity">
    <reaction evidence="6">
        <text>a 2'-deoxycytidine in DNA + S-adenosyl-L-methionine = a 5-methyl-2'-deoxycytidine in DNA + S-adenosyl-L-homocysteine + H(+)</text>
        <dbReference type="Rhea" id="RHEA:13681"/>
        <dbReference type="Rhea" id="RHEA-COMP:11369"/>
        <dbReference type="Rhea" id="RHEA-COMP:11370"/>
        <dbReference type="ChEBI" id="CHEBI:15378"/>
        <dbReference type="ChEBI" id="CHEBI:57856"/>
        <dbReference type="ChEBI" id="CHEBI:59789"/>
        <dbReference type="ChEBI" id="CHEBI:85452"/>
        <dbReference type="ChEBI" id="CHEBI:85454"/>
        <dbReference type="EC" id="2.1.1.37"/>
    </reaction>
</comment>
<protein>
    <recommendedName>
        <fullName evidence="1">DNA (cytosine-5-)-methyltransferase</fullName>
        <ecNumber evidence="1">2.1.1.37</ecNumber>
    </recommendedName>
</protein>
<dbReference type="GO" id="GO:0009307">
    <property type="term" value="P:DNA restriction-modification system"/>
    <property type="evidence" value="ECO:0007669"/>
    <property type="project" value="UniProtKB-KW"/>
</dbReference>
<dbReference type="RefSeq" id="WP_185829917.1">
    <property type="nucleotide sequence ID" value="NZ_AP025146.1"/>
</dbReference>
<dbReference type="PANTHER" id="PTHR10629">
    <property type="entry name" value="CYTOSINE-SPECIFIC METHYLTRANSFERASE"/>
    <property type="match status" value="1"/>
</dbReference>
<dbReference type="InterPro" id="IPR050390">
    <property type="entry name" value="C5-Methyltransferase"/>
</dbReference>
<keyword evidence="4" id="KW-0949">S-adenosyl-L-methionine</keyword>
<evidence type="ECO:0000256" key="1">
    <source>
        <dbReference type="ARBA" id="ARBA00011975"/>
    </source>
</evidence>
<dbReference type="GO" id="GO:0003677">
    <property type="term" value="F:DNA binding"/>
    <property type="evidence" value="ECO:0007669"/>
    <property type="project" value="TreeGrafter"/>
</dbReference>
<reference evidence="8" key="1">
    <citation type="journal article" date="2019" name="Int. J. Syst. Evol. Microbiol.">
        <title>The Global Catalogue of Microorganisms (GCM) 10K type strain sequencing project: providing services to taxonomists for standard genome sequencing and annotation.</title>
        <authorList>
            <consortium name="The Broad Institute Genomics Platform"/>
            <consortium name="The Broad Institute Genome Sequencing Center for Infectious Disease"/>
            <person name="Wu L."/>
            <person name="Ma J."/>
        </authorList>
    </citation>
    <scope>NUCLEOTIDE SEQUENCE [LARGE SCALE GENOMIC DNA]</scope>
    <source>
        <strain evidence="8">NBRC 15640</strain>
    </source>
</reference>
<dbReference type="GO" id="GO:0003886">
    <property type="term" value="F:DNA (cytosine-5-)-methyltransferase activity"/>
    <property type="evidence" value="ECO:0007669"/>
    <property type="project" value="UniProtKB-EC"/>
</dbReference>
<evidence type="ECO:0000256" key="6">
    <source>
        <dbReference type="ARBA" id="ARBA00047422"/>
    </source>
</evidence>